<gene>
    <name evidence="1" type="ORF">METZ01_LOCUS379316</name>
</gene>
<name>A0A382TXM9_9ZZZZ</name>
<organism evidence="1">
    <name type="scientific">marine metagenome</name>
    <dbReference type="NCBI Taxonomy" id="408172"/>
    <lineage>
        <taxon>unclassified sequences</taxon>
        <taxon>metagenomes</taxon>
        <taxon>ecological metagenomes</taxon>
    </lineage>
</organism>
<dbReference type="EMBL" id="UINC01139729">
    <property type="protein sequence ID" value="SVD26462.1"/>
    <property type="molecule type" value="Genomic_DNA"/>
</dbReference>
<feature type="non-terminal residue" evidence="1">
    <location>
        <position position="1"/>
    </location>
</feature>
<dbReference type="SUPFAM" id="SSF55347">
    <property type="entry name" value="Glyceraldehyde-3-phosphate dehydrogenase-like, C-terminal domain"/>
    <property type="match status" value="1"/>
</dbReference>
<proteinExistence type="predicted"/>
<sequence>YQDEFAEIMRVHRTNPELMLVQGLNNQWNEAAVKMREWLQSDDGIGQMLGGECIVWGRQDLRTDPPQDDILGEGMFFNALACHQLSQLVAAKGLPEYVTAYVHDRKEPTLDFRGVVGTSGGLCLFEYPGGVPFSYTGTRAAHGNVFGFASRWSGQWFVHGEWGDIRRDGGRLTLYRDGGPKEDYFLKDLSESLLEDDRIQFRAFFNALATGTDREWMQQSSLDTWVLMEACNLSARRREKIDIREFKELLNGE</sequence>
<protein>
    <recommendedName>
        <fullName evidence="2">Gfo/Idh/MocA-like oxidoreductase C-terminal domain-containing protein</fullName>
    </recommendedName>
</protein>
<reference evidence="1" key="1">
    <citation type="submission" date="2018-05" db="EMBL/GenBank/DDBJ databases">
        <authorList>
            <person name="Lanie J.A."/>
            <person name="Ng W.-L."/>
            <person name="Kazmierczak K.M."/>
            <person name="Andrzejewski T.M."/>
            <person name="Davidsen T.M."/>
            <person name="Wayne K.J."/>
            <person name="Tettelin H."/>
            <person name="Glass J.I."/>
            <person name="Rusch D."/>
            <person name="Podicherti R."/>
            <person name="Tsui H.-C.T."/>
            <person name="Winkler M.E."/>
        </authorList>
    </citation>
    <scope>NUCLEOTIDE SEQUENCE</scope>
</reference>
<evidence type="ECO:0008006" key="2">
    <source>
        <dbReference type="Google" id="ProtNLM"/>
    </source>
</evidence>
<accession>A0A382TXM9</accession>
<dbReference type="AlphaFoldDB" id="A0A382TXM9"/>
<dbReference type="Gene3D" id="3.30.360.10">
    <property type="entry name" value="Dihydrodipicolinate Reductase, domain 2"/>
    <property type="match status" value="1"/>
</dbReference>
<evidence type="ECO:0000313" key="1">
    <source>
        <dbReference type="EMBL" id="SVD26462.1"/>
    </source>
</evidence>